<dbReference type="EMBL" id="CP144089">
    <property type="protein sequence ID" value="WWD06151.1"/>
    <property type="molecule type" value="Genomic_DNA"/>
</dbReference>
<dbReference type="KEGG" id="ker:91103038"/>
<organism evidence="1 2">
    <name type="scientific">Kwoniella europaea PYCC6329</name>
    <dbReference type="NCBI Taxonomy" id="1423913"/>
    <lineage>
        <taxon>Eukaryota</taxon>
        <taxon>Fungi</taxon>
        <taxon>Dikarya</taxon>
        <taxon>Basidiomycota</taxon>
        <taxon>Agaricomycotina</taxon>
        <taxon>Tremellomycetes</taxon>
        <taxon>Tremellales</taxon>
        <taxon>Cryptococcaceae</taxon>
        <taxon>Kwoniella</taxon>
    </lineage>
</organism>
<sequence>MLEGGLYNYLEAAAFGGQCFGLHMGDKQQSNLGDGNANQTQRSILRYQYFHNHFLGTCLESIYGGNHIRVFKQETTGAYFMSSSAEEDSSKNHQLGLNAYDSGRDLFVGNATSIAIKGHLDINTTFAGETVKRGWRYRTTVNYVDDLVPANRTRWNHYTGVQAVGGGVSDGLVAVLTIQVTKDDPELLADQVWSALGM</sequence>
<evidence type="ECO:0000313" key="2">
    <source>
        <dbReference type="Proteomes" id="UP001358614"/>
    </source>
</evidence>
<accession>A0AAX4KIE7</accession>
<dbReference type="RefSeq" id="XP_066084118.1">
    <property type="nucleotide sequence ID" value="XM_066228021.1"/>
</dbReference>
<dbReference type="Proteomes" id="UP001358614">
    <property type="component" value="Chromosome 1"/>
</dbReference>
<reference evidence="1 2" key="1">
    <citation type="submission" date="2024-01" db="EMBL/GenBank/DDBJ databases">
        <title>Comparative genomics of Cryptococcus and Kwoniella reveals pathogenesis evolution and contrasting modes of karyotype evolution via chromosome fusion or intercentromeric recombination.</title>
        <authorList>
            <person name="Coelho M.A."/>
            <person name="David-Palma M."/>
            <person name="Shea T."/>
            <person name="Bowers K."/>
            <person name="McGinley-Smith S."/>
            <person name="Mohammad A.W."/>
            <person name="Gnirke A."/>
            <person name="Yurkov A.M."/>
            <person name="Nowrousian M."/>
            <person name="Sun S."/>
            <person name="Cuomo C.A."/>
            <person name="Heitman J."/>
        </authorList>
    </citation>
    <scope>NUCLEOTIDE SEQUENCE [LARGE SCALE GENOMIC DNA]</scope>
    <source>
        <strain evidence="1 2">PYCC6329</strain>
    </source>
</reference>
<proteinExistence type="predicted"/>
<keyword evidence="2" id="KW-1185">Reference proteome</keyword>
<protein>
    <submittedName>
        <fullName evidence="1">Uncharacterized protein</fullName>
    </submittedName>
</protein>
<gene>
    <name evidence="1" type="ORF">V865_004236</name>
</gene>
<dbReference type="GeneID" id="91103038"/>
<dbReference type="AlphaFoldDB" id="A0AAX4KIE7"/>
<name>A0AAX4KIE7_9TREE</name>
<evidence type="ECO:0000313" key="1">
    <source>
        <dbReference type="EMBL" id="WWD06151.1"/>
    </source>
</evidence>